<dbReference type="HOGENOM" id="CLU_1560592_0_0_9"/>
<dbReference type="AlphaFoldDB" id="S0NIZ0"/>
<organism evidence="1 2">
    <name type="scientific">Enterococcus saccharolyticus subsp. saccharolyticus ATCC 43076</name>
    <dbReference type="NCBI Taxonomy" id="1139996"/>
    <lineage>
        <taxon>Bacteria</taxon>
        <taxon>Bacillati</taxon>
        <taxon>Bacillota</taxon>
        <taxon>Bacilli</taxon>
        <taxon>Lactobacillales</taxon>
        <taxon>Enterococcaceae</taxon>
        <taxon>Enterococcus</taxon>
    </lineage>
</organism>
<dbReference type="EMBL" id="AHYT01000006">
    <property type="protein sequence ID" value="EOT28471.1"/>
    <property type="molecule type" value="Genomic_DNA"/>
</dbReference>
<dbReference type="RefSeq" id="WP_016175411.1">
    <property type="nucleotide sequence ID" value="NZ_KE136389.1"/>
</dbReference>
<proteinExistence type="predicted"/>
<gene>
    <name evidence="1" type="ORF">OMQ_01620</name>
</gene>
<evidence type="ECO:0000313" key="2">
    <source>
        <dbReference type="Proteomes" id="UP000014136"/>
    </source>
</evidence>
<accession>S0NIZ0</accession>
<reference evidence="1 2" key="1">
    <citation type="submission" date="2013-03" db="EMBL/GenBank/DDBJ databases">
        <title>The Genome Sequence of Enterococcus saccharolyticus ATCC_43076 (Illumina only assembly).</title>
        <authorList>
            <consortium name="The Broad Institute Genomics Platform"/>
            <consortium name="The Broad Institute Genome Sequencing Center for Infectious Disease"/>
            <person name="Earl A."/>
            <person name="Russ C."/>
            <person name="Gilmore M."/>
            <person name="Surin D."/>
            <person name="Walker B."/>
            <person name="Young S."/>
            <person name="Zeng Q."/>
            <person name="Gargeya S."/>
            <person name="Fitzgerald M."/>
            <person name="Haas B."/>
            <person name="Abouelleil A."/>
            <person name="Allen A.W."/>
            <person name="Alvarado L."/>
            <person name="Arachchi H.M."/>
            <person name="Berlin A.M."/>
            <person name="Chapman S.B."/>
            <person name="Gainer-Dewar J."/>
            <person name="Goldberg J."/>
            <person name="Griggs A."/>
            <person name="Gujja S."/>
            <person name="Hansen M."/>
            <person name="Howarth C."/>
            <person name="Imamovic A."/>
            <person name="Ireland A."/>
            <person name="Larimer J."/>
            <person name="McCowan C."/>
            <person name="Murphy C."/>
            <person name="Pearson M."/>
            <person name="Poon T.W."/>
            <person name="Priest M."/>
            <person name="Roberts A."/>
            <person name="Saif S."/>
            <person name="Shea T."/>
            <person name="Sisk P."/>
            <person name="Sykes S."/>
            <person name="Wortman J."/>
            <person name="Nusbaum C."/>
            <person name="Birren B."/>
        </authorList>
    </citation>
    <scope>NUCLEOTIDE SEQUENCE [LARGE SCALE GENOMIC DNA]</scope>
    <source>
        <strain evidence="1 2">ATCC 43076</strain>
    </source>
</reference>
<evidence type="ECO:0000313" key="1">
    <source>
        <dbReference type="EMBL" id="EOT28471.1"/>
    </source>
</evidence>
<dbReference type="OrthoDB" id="9949634at2"/>
<name>S0NIZ0_9ENTE</name>
<keyword evidence="2" id="KW-1185">Reference proteome</keyword>
<sequence length="171" mass="20042">MASQLTVTIVFNGKEISNSLDPATIETVAEAEKIVNEAIETFIQRYKLNDLLAQKVRKESYWNKEEFLQMNEEDKYSLTHSKEIYELFQRYLNESHMEKAQAVRLAKENIANYYQLITDLEHEGYARDVAKQIVDNSPRRKERLEFAVMVLGDKGYPKHQQEIAELRGFYA</sequence>
<dbReference type="PATRIC" id="fig|1139996.3.peg.1606"/>
<protein>
    <submittedName>
        <fullName evidence="1">Uncharacterized protein</fullName>
    </submittedName>
</protein>
<comment type="caution">
    <text evidence="1">The sequence shown here is derived from an EMBL/GenBank/DDBJ whole genome shotgun (WGS) entry which is preliminary data.</text>
</comment>
<dbReference type="Proteomes" id="UP000014136">
    <property type="component" value="Unassembled WGS sequence"/>
</dbReference>